<name>A0AAE1BXT7_PETCI</name>
<comment type="caution">
    <text evidence="2">The sequence shown here is derived from an EMBL/GenBank/DDBJ whole genome shotgun (WGS) entry which is preliminary data.</text>
</comment>
<gene>
    <name evidence="2" type="ORF">Pcinc_034933</name>
</gene>
<feature type="region of interest" description="Disordered" evidence="1">
    <location>
        <begin position="1"/>
        <end position="20"/>
    </location>
</feature>
<evidence type="ECO:0000256" key="1">
    <source>
        <dbReference type="SAM" id="MobiDB-lite"/>
    </source>
</evidence>
<dbReference type="Proteomes" id="UP001286313">
    <property type="component" value="Unassembled WGS sequence"/>
</dbReference>
<dbReference type="AlphaFoldDB" id="A0AAE1BXT7"/>
<proteinExistence type="predicted"/>
<organism evidence="2 3">
    <name type="scientific">Petrolisthes cinctipes</name>
    <name type="common">Flat porcelain crab</name>
    <dbReference type="NCBI Taxonomy" id="88211"/>
    <lineage>
        <taxon>Eukaryota</taxon>
        <taxon>Metazoa</taxon>
        <taxon>Ecdysozoa</taxon>
        <taxon>Arthropoda</taxon>
        <taxon>Crustacea</taxon>
        <taxon>Multicrustacea</taxon>
        <taxon>Malacostraca</taxon>
        <taxon>Eumalacostraca</taxon>
        <taxon>Eucarida</taxon>
        <taxon>Decapoda</taxon>
        <taxon>Pleocyemata</taxon>
        <taxon>Anomura</taxon>
        <taxon>Galatheoidea</taxon>
        <taxon>Porcellanidae</taxon>
        <taxon>Petrolisthes</taxon>
    </lineage>
</organism>
<dbReference type="EMBL" id="JAWQEG010005171">
    <property type="protein sequence ID" value="KAK3858906.1"/>
    <property type="molecule type" value="Genomic_DNA"/>
</dbReference>
<keyword evidence="3" id="KW-1185">Reference proteome</keyword>
<feature type="compositionally biased region" description="Low complexity" evidence="1">
    <location>
        <begin position="1"/>
        <end position="13"/>
    </location>
</feature>
<reference evidence="2" key="1">
    <citation type="submission" date="2023-10" db="EMBL/GenBank/DDBJ databases">
        <title>Genome assemblies of two species of porcelain crab, Petrolisthes cinctipes and Petrolisthes manimaculis (Anomura: Porcellanidae).</title>
        <authorList>
            <person name="Angst P."/>
        </authorList>
    </citation>
    <scope>NUCLEOTIDE SEQUENCE</scope>
    <source>
        <strain evidence="2">PB745_01</strain>
        <tissue evidence="2">Gill</tissue>
    </source>
</reference>
<evidence type="ECO:0000313" key="2">
    <source>
        <dbReference type="EMBL" id="KAK3858906.1"/>
    </source>
</evidence>
<protein>
    <submittedName>
        <fullName evidence="2">Uncharacterized protein</fullName>
    </submittedName>
</protein>
<evidence type="ECO:0000313" key="3">
    <source>
        <dbReference type="Proteomes" id="UP001286313"/>
    </source>
</evidence>
<accession>A0AAE1BXT7</accession>
<feature type="non-terminal residue" evidence="2">
    <location>
        <position position="1"/>
    </location>
</feature>
<sequence length="99" mass="11184">STLNTNTITTPTPYHHHNHSHHHTHITTTISSLCPSAKPTKKNNSTLNTNTNTITTPIPYHHHHHHIFSLTVVPSVYRSALIRPKFPPLRPALVPQMEL</sequence>